<evidence type="ECO:0000313" key="1">
    <source>
        <dbReference type="EMBL" id="KAJ8632336.1"/>
    </source>
</evidence>
<proteinExistence type="predicted"/>
<sequence length="66" mass="7393">MPLFSQNNTEIKSQLQITINCSIPRPLAFPSGWELLLRQHSAGVREDHAGAGDAEEFESMGYEMGW</sequence>
<accession>A0ACC2LFV6</accession>
<comment type="caution">
    <text evidence="1">The sequence shown here is derived from an EMBL/GenBank/DDBJ whole genome shotgun (WGS) entry which is preliminary data.</text>
</comment>
<name>A0ACC2LFV6_PERAE</name>
<keyword evidence="2" id="KW-1185">Reference proteome</keyword>
<dbReference type="Proteomes" id="UP001234297">
    <property type="component" value="Chromosome 8"/>
</dbReference>
<gene>
    <name evidence="1" type="ORF">MRB53_025672</name>
</gene>
<protein>
    <submittedName>
        <fullName evidence="1">Uncharacterized protein</fullName>
    </submittedName>
</protein>
<organism evidence="1 2">
    <name type="scientific">Persea americana</name>
    <name type="common">Avocado</name>
    <dbReference type="NCBI Taxonomy" id="3435"/>
    <lineage>
        <taxon>Eukaryota</taxon>
        <taxon>Viridiplantae</taxon>
        <taxon>Streptophyta</taxon>
        <taxon>Embryophyta</taxon>
        <taxon>Tracheophyta</taxon>
        <taxon>Spermatophyta</taxon>
        <taxon>Magnoliopsida</taxon>
        <taxon>Magnoliidae</taxon>
        <taxon>Laurales</taxon>
        <taxon>Lauraceae</taxon>
        <taxon>Persea</taxon>
    </lineage>
</organism>
<dbReference type="EMBL" id="CM056816">
    <property type="protein sequence ID" value="KAJ8632336.1"/>
    <property type="molecule type" value="Genomic_DNA"/>
</dbReference>
<reference evidence="1 2" key="1">
    <citation type="journal article" date="2022" name="Hortic Res">
        <title>A haplotype resolved chromosomal level avocado genome allows analysis of novel avocado genes.</title>
        <authorList>
            <person name="Nath O."/>
            <person name="Fletcher S.J."/>
            <person name="Hayward A."/>
            <person name="Shaw L.M."/>
            <person name="Masouleh A.K."/>
            <person name="Furtado A."/>
            <person name="Henry R.J."/>
            <person name="Mitter N."/>
        </authorList>
    </citation>
    <scope>NUCLEOTIDE SEQUENCE [LARGE SCALE GENOMIC DNA]</scope>
    <source>
        <strain evidence="2">cv. Hass</strain>
    </source>
</reference>
<evidence type="ECO:0000313" key="2">
    <source>
        <dbReference type="Proteomes" id="UP001234297"/>
    </source>
</evidence>